<dbReference type="Proteomes" id="UP000321523">
    <property type="component" value="Unassembled WGS sequence"/>
</dbReference>
<evidence type="ECO:0000313" key="2">
    <source>
        <dbReference type="Proteomes" id="UP000321523"/>
    </source>
</evidence>
<name>A0A512E4J2_9PROT</name>
<dbReference type="EMBL" id="BJYZ01000111">
    <property type="protein sequence ID" value="GEO43632.1"/>
    <property type="molecule type" value="Genomic_DNA"/>
</dbReference>
<gene>
    <name evidence="1" type="ORF">SAE02_77800</name>
</gene>
<organism evidence="1 2">
    <name type="scientific">Skermanella aerolata</name>
    <dbReference type="NCBI Taxonomy" id="393310"/>
    <lineage>
        <taxon>Bacteria</taxon>
        <taxon>Pseudomonadati</taxon>
        <taxon>Pseudomonadota</taxon>
        <taxon>Alphaproteobacteria</taxon>
        <taxon>Rhodospirillales</taxon>
        <taxon>Azospirillaceae</taxon>
        <taxon>Skermanella</taxon>
    </lineage>
</organism>
<evidence type="ECO:0000313" key="1">
    <source>
        <dbReference type="EMBL" id="GEO43632.1"/>
    </source>
</evidence>
<proteinExistence type="predicted"/>
<dbReference type="RefSeq" id="WP_044435850.1">
    <property type="nucleotide sequence ID" value="NZ_BJYZ01000111.1"/>
</dbReference>
<comment type="caution">
    <text evidence="1">The sequence shown here is derived from an EMBL/GenBank/DDBJ whole genome shotgun (WGS) entry which is preliminary data.</text>
</comment>
<reference evidence="1 2" key="1">
    <citation type="submission" date="2019-07" db="EMBL/GenBank/DDBJ databases">
        <title>Whole genome shotgun sequence of Skermanella aerolata NBRC 106429.</title>
        <authorList>
            <person name="Hosoyama A."/>
            <person name="Uohara A."/>
            <person name="Ohji S."/>
            <person name="Ichikawa N."/>
        </authorList>
    </citation>
    <scope>NUCLEOTIDE SEQUENCE [LARGE SCALE GENOMIC DNA]</scope>
    <source>
        <strain evidence="1 2">NBRC 106429</strain>
    </source>
</reference>
<keyword evidence="2" id="KW-1185">Reference proteome</keyword>
<protein>
    <submittedName>
        <fullName evidence="1">Uncharacterized protein</fullName>
    </submittedName>
</protein>
<dbReference type="AlphaFoldDB" id="A0A512E4J2"/>
<accession>A0A512E4J2</accession>
<sequence>MTLSSQVDELNLMSECGTYASNENLVAQKKLDLQVLASCGPDALRAILAELPLYISKEHLKLITVIWLRLIDPEVQIGLAPRRSVRYRPFSDKCDFH</sequence>